<sequence>MEKKKRIHYLVNKSFQMKHAGMILILICLVLIVFAWTVYQSGWIPLTEKLSDVYPQGRLVTILRVLKLQLAIRLLLLMPIIIIVSMFLSHKTVGPLTRLERNIRAVSEGNLQMRLKVRKGDALFGLTQAINEMLESVSKY</sequence>
<dbReference type="GO" id="GO:0016020">
    <property type="term" value="C:membrane"/>
    <property type="evidence" value="ECO:0007669"/>
    <property type="project" value="InterPro"/>
</dbReference>
<keyword evidence="1" id="KW-0472">Membrane</keyword>
<gene>
    <name evidence="3" type="ORF">COW28_06060</name>
</gene>
<dbReference type="PROSITE" id="PS50885">
    <property type="entry name" value="HAMP"/>
    <property type="match status" value="1"/>
</dbReference>
<dbReference type="SUPFAM" id="SSF158472">
    <property type="entry name" value="HAMP domain-like"/>
    <property type="match status" value="1"/>
</dbReference>
<reference evidence="4" key="1">
    <citation type="submission" date="2017-09" db="EMBL/GenBank/DDBJ databases">
        <title>Depth-based differentiation of microbial function through sediment-hosted aquifers and enrichment of novel symbionts in the deep terrestrial subsurface.</title>
        <authorList>
            <person name="Probst A.J."/>
            <person name="Ladd B."/>
            <person name="Jarett J.K."/>
            <person name="Geller-Mcgrath D.E."/>
            <person name="Sieber C.M.K."/>
            <person name="Emerson J.B."/>
            <person name="Anantharaman K."/>
            <person name="Thomas B.C."/>
            <person name="Malmstrom R."/>
            <person name="Stieglmeier M."/>
            <person name="Klingl A."/>
            <person name="Woyke T."/>
            <person name="Ryan C.M."/>
            <person name="Banfield J.F."/>
        </authorList>
    </citation>
    <scope>NUCLEOTIDE SEQUENCE [LARGE SCALE GENOMIC DNA]</scope>
</reference>
<dbReference type="CDD" id="cd06225">
    <property type="entry name" value="HAMP"/>
    <property type="match status" value="1"/>
</dbReference>
<evidence type="ECO:0000313" key="3">
    <source>
        <dbReference type="EMBL" id="PIW32398.1"/>
    </source>
</evidence>
<keyword evidence="1" id="KW-0812">Transmembrane</keyword>
<dbReference type="EMBL" id="PFFY01000278">
    <property type="protein sequence ID" value="PIW32398.1"/>
    <property type="molecule type" value="Genomic_DNA"/>
</dbReference>
<organism evidence="3 4">
    <name type="scientific">bacterium (Candidatus Ratteibacteria) CG15_BIG_FIL_POST_REV_8_21_14_020_41_12</name>
    <dbReference type="NCBI Taxonomy" id="2014291"/>
    <lineage>
        <taxon>Bacteria</taxon>
        <taxon>Candidatus Ratteibacteria</taxon>
    </lineage>
</organism>
<dbReference type="GO" id="GO:0007165">
    <property type="term" value="P:signal transduction"/>
    <property type="evidence" value="ECO:0007669"/>
    <property type="project" value="InterPro"/>
</dbReference>
<name>A0A2M7GXH0_9BACT</name>
<evidence type="ECO:0000313" key="4">
    <source>
        <dbReference type="Proteomes" id="UP000230025"/>
    </source>
</evidence>
<evidence type="ECO:0000256" key="1">
    <source>
        <dbReference type="SAM" id="Phobius"/>
    </source>
</evidence>
<protein>
    <recommendedName>
        <fullName evidence="2">HAMP domain-containing protein</fullName>
    </recommendedName>
</protein>
<keyword evidence="1" id="KW-1133">Transmembrane helix</keyword>
<dbReference type="Pfam" id="PF00672">
    <property type="entry name" value="HAMP"/>
    <property type="match status" value="1"/>
</dbReference>
<accession>A0A2M7GXH0</accession>
<dbReference type="Proteomes" id="UP000230025">
    <property type="component" value="Unassembled WGS sequence"/>
</dbReference>
<evidence type="ECO:0000259" key="2">
    <source>
        <dbReference type="PROSITE" id="PS50885"/>
    </source>
</evidence>
<dbReference type="Gene3D" id="6.10.340.10">
    <property type="match status" value="1"/>
</dbReference>
<dbReference type="InterPro" id="IPR003660">
    <property type="entry name" value="HAMP_dom"/>
</dbReference>
<comment type="caution">
    <text evidence="3">The sequence shown here is derived from an EMBL/GenBank/DDBJ whole genome shotgun (WGS) entry which is preliminary data.</text>
</comment>
<feature type="transmembrane region" description="Helical" evidence="1">
    <location>
        <begin position="20"/>
        <end position="39"/>
    </location>
</feature>
<dbReference type="AlphaFoldDB" id="A0A2M7GXH0"/>
<proteinExistence type="predicted"/>
<feature type="domain" description="HAMP" evidence="2">
    <location>
        <begin position="90"/>
        <end position="139"/>
    </location>
</feature>
<feature type="transmembrane region" description="Helical" evidence="1">
    <location>
        <begin position="70"/>
        <end position="88"/>
    </location>
</feature>